<feature type="compositionally biased region" description="Low complexity" evidence="1">
    <location>
        <begin position="294"/>
        <end position="319"/>
    </location>
</feature>
<accession>A0A3S4WJ30</accession>
<reference evidence="2 3" key="1">
    <citation type="submission" date="2018-12" db="EMBL/GenBank/DDBJ databases">
        <authorList>
            <consortium name="Pathogen Informatics"/>
        </authorList>
    </citation>
    <scope>NUCLEOTIDE SEQUENCE [LARGE SCALE GENOMIC DNA]</scope>
    <source>
        <strain evidence="2 3">NCTC10036</strain>
    </source>
</reference>
<evidence type="ECO:0000313" key="3">
    <source>
        <dbReference type="Proteomes" id="UP000281904"/>
    </source>
</evidence>
<feature type="compositionally biased region" description="Low complexity" evidence="1">
    <location>
        <begin position="254"/>
        <end position="285"/>
    </location>
</feature>
<dbReference type="Proteomes" id="UP000281904">
    <property type="component" value="Chromosome"/>
</dbReference>
<proteinExistence type="predicted"/>
<name>A0A3S4WJ30_SERRU</name>
<sequence>MVGLNPALLGAAVRGISQTLHHQRHGFAGLSQMAGRAHDQLLSTHSQAMMRQFTQPSPLRHAFSAKLGDATHKFRPGELPDMFLSAVKQGNNALRALHHTVTHGLQEAYAHSATFRAAFNHAYRDEVRFGGHAPHWQINPQAATTTPAHQSSAKTLGLKLLLEVLNGNPPGYASAQGQQPLSKRRALLHALLEGLTGLPQHESLHGKPHPRGPLVELLNIVVDEIVRQLGTQDPACISHPAPTGDAEPQRPTDAKTTPPSADATTAAAQEDVSPTASPAKTAPAPLSRPTADTPSAQPLQSSSPQPAAATANSAASHASRPAITEDNEPVEELTRPDPEAGAAREAFGRKVFDGLMREGGVAYPHDAASATRMGQIFQRNMAPLFKHVTGQEKSAAELLHKLHAEDKKTAAFRFDPAFPGGLLAAMQEKRGDAKAACRFYLVMAQAAGFKAQTHAFPVAGNLSVPSASQPSEHHRLTEHAVLKISDEHGNSSYFDPLLGRAVNPFRSDSMENYLNTATLTNDETAHIRARHPQETAVYGRGIMDALMRAGISTFPEPGLEAKQQEAGQHIQRAFAPLFKHTHGKESTLSLLQKLADENKRSQTVRFNPAESQRDIYDIALEQQADAASISKLFQTLANSAGHHQVELHTIDTPLSIAMGDSPDIPGVKPNARFELQNHTVLKLSDPQGNTLFFDPVLARRVNPDDTRSLADYLRV</sequence>
<organism evidence="2 3">
    <name type="scientific">Serratia rubidaea</name>
    <name type="common">Serratia marinorubra</name>
    <dbReference type="NCBI Taxonomy" id="61652"/>
    <lineage>
        <taxon>Bacteria</taxon>
        <taxon>Pseudomonadati</taxon>
        <taxon>Pseudomonadota</taxon>
        <taxon>Gammaproteobacteria</taxon>
        <taxon>Enterobacterales</taxon>
        <taxon>Yersiniaceae</taxon>
        <taxon>Serratia</taxon>
    </lineage>
</organism>
<dbReference type="RefSeq" id="WP_126531701.1">
    <property type="nucleotide sequence ID" value="NZ_LR134493.1"/>
</dbReference>
<feature type="region of interest" description="Disordered" evidence="1">
    <location>
        <begin position="234"/>
        <end position="342"/>
    </location>
</feature>
<dbReference type="InterPro" id="IPR010777">
    <property type="entry name" value="PipA"/>
</dbReference>
<dbReference type="AlphaFoldDB" id="A0A3S4WJ30"/>
<protein>
    <submittedName>
        <fullName evidence="2">PipA protein</fullName>
    </submittedName>
</protein>
<evidence type="ECO:0000256" key="1">
    <source>
        <dbReference type="SAM" id="MobiDB-lite"/>
    </source>
</evidence>
<dbReference type="Pfam" id="PF07108">
    <property type="entry name" value="PipA"/>
    <property type="match status" value="1"/>
</dbReference>
<gene>
    <name evidence="2" type="ORF">NCTC10036_02836</name>
</gene>
<dbReference type="EMBL" id="LR134493">
    <property type="protein sequence ID" value="VEI66964.1"/>
    <property type="molecule type" value="Genomic_DNA"/>
</dbReference>
<evidence type="ECO:0000313" key="2">
    <source>
        <dbReference type="EMBL" id="VEI66964.1"/>
    </source>
</evidence>